<dbReference type="AlphaFoldDB" id="A0A9W7I6Y0"/>
<dbReference type="Proteomes" id="UP001165190">
    <property type="component" value="Unassembled WGS sequence"/>
</dbReference>
<evidence type="ECO:0008006" key="3">
    <source>
        <dbReference type="Google" id="ProtNLM"/>
    </source>
</evidence>
<gene>
    <name evidence="1" type="ORF">HRI_002635900</name>
</gene>
<dbReference type="InterPro" id="IPR036691">
    <property type="entry name" value="Endo/exonu/phosph_ase_sf"/>
</dbReference>
<dbReference type="PANTHER" id="PTHR46890">
    <property type="entry name" value="NON-LTR RETROLELEMENT REVERSE TRANSCRIPTASE-LIKE PROTEIN-RELATED"/>
    <property type="match status" value="1"/>
</dbReference>
<accession>A0A9W7I6Y0</accession>
<dbReference type="SUPFAM" id="SSF56219">
    <property type="entry name" value="DNase I-like"/>
    <property type="match status" value="1"/>
</dbReference>
<protein>
    <recommendedName>
        <fullName evidence="3">Reverse transcriptase</fullName>
    </recommendedName>
</protein>
<dbReference type="InterPro" id="IPR052343">
    <property type="entry name" value="Retrotransposon-Effector_Assoc"/>
</dbReference>
<dbReference type="Gene3D" id="3.60.10.10">
    <property type="entry name" value="Endonuclease/exonuclease/phosphatase"/>
    <property type="match status" value="1"/>
</dbReference>
<evidence type="ECO:0000313" key="1">
    <source>
        <dbReference type="EMBL" id="GMI89666.1"/>
    </source>
</evidence>
<keyword evidence="2" id="KW-1185">Reference proteome</keyword>
<name>A0A9W7I6Y0_HIBTR</name>
<organism evidence="1 2">
    <name type="scientific">Hibiscus trionum</name>
    <name type="common">Flower of an hour</name>
    <dbReference type="NCBI Taxonomy" id="183268"/>
    <lineage>
        <taxon>Eukaryota</taxon>
        <taxon>Viridiplantae</taxon>
        <taxon>Streptophyta</taxon>
        <taxon>Embryophyta</taxon>
        <taxon>Tracheophyta</taxon>
        <taxon>Spermatophyta</taxon>
        <taxon>Magnoliopsida</taxon>
        <taxon>eudicotyledons</taxon>
        <taxon>Gunneridae</taxon>
        <taxon>Pentapetalae</taxon>
        <taxon>rosids</taxon>
        <taxon>malvids</taxon>
        <taxon>Malvales</taxon>
        <taxon>Malvaceae</taxon>
        <taxon>Malvoideae</taxon>
        <taxon>Hibiscus</taxon>
    </lineage>
</organism>
<sequence>MNSFRNVLEDCSLSDIGYKGRWYTWQKGVNSAAHVRERLDRGVVNGEWWEMISNFSLSHLSHTFSNHCPLLLDTNFQANQPKNHMFRFEAAWLMEESCMTEVKRLWESSIGSVPDRLQAVGSGLDRWFSELRRRKNFSITSLEKKLHDLLEMDPSDDVLGDIMESKLLLNMEYDKVELYWEQRARSNWMKNGDRNTTFFHRSATSRKRKNRITSLLDDTETRRDSDHEMAEVARGYFHNLFSSQGIKDPGKILQGIVSCTTSEMNQVLCAEFEPSEVYQALKTMNPLKAAGNDGFGALFYQKLWDLVGSNVSDYCIGLLNGSFPMESVDCINVVLVSKTNNPSSMLHDRPISLCNVLYKLASKVLVLRFQNVLHFCIDEAQSAFVPGRLITDNNIVAYEMLHSFKKKRVGATDHFALKLDMSKRAYLTSSDNPYRLVIYLGLELIGQLINFDKSWIFFSSNVASYVMEDLKDVFGVNSCTNLERYLGLPAIVGRNKRKAFTNLRDKMNSHTMSWSIRPLSQGDGEYYRKILVAKIRNEERDSLVYLGPTLFLEGGWGPWLSGPCKGNTLKKVTSPVNLGVSRVANLFSNGLKEWNLELLHSLFQPVEVRDISSILLSSFYQEDVLVWTGEHSRVYTVRSGYRLLISHPDFAPTVKSFYRHLWSLKCPEKFKFKNKRLHENALQRKEEIITFIKAYCSEYSTLSTRTQSSLSNHVSSWKPPSEGFVKTNFDACFNSGLSESFSGIVIRNNCGEVMGIRRISSKIVYSSLCPRSCNRVSHSIAKLGAESSSDNYWVEEVPLEAMALVAWDGRFQNPP</sequence>
<dbReference type="EMBL" id="BSYR01000023">
    <property type="protein sequence ID" value="GMI89666.1"/>
    <property type="molecule type" value="Genomic_DNA"/>
</dbReference>
<proteinExistence type="predicted"/>
<reference evidence="1" key="1">
    <citation type="submission" date="2023-05" db="EMBL/GenBank/DDBJ databases">
        <title>Genome and transcriptome analyses reveal genes involved in the formation of fine ridges on petal epidermal cells in Hibiscus trionum.</title>
        <authorList>
            <person name="Koshimizu S."/>
            <person name="Masuda S."/>
            <person name="Ishii T."/>
            <person name="Shirasu K."/>
            <person name="Hoshino A."/>
            <person name="Arita M."/>
        </authorList>
    </citation>
    <scope>NUCLEOTIDE SEQUENCE</scope>
    <source>
        <strain evidence="1">Hamamatsu line</strain>
    </source>
</reference>
<dbReference type="PANTHER" id="PTHR46890:SF48">
    <property type="entry name" value="RNA-DIRECTED DNA POLYMERASE"/>
    <property type="match status" value="1"/>
</dbReference>
<dbReference type="OrthoDB" id="1750962at2759"/>
<evidence type="ECO:0000313" key="2">
    <source>
        <dbReference type="Proteomes" id="UP001165190"/>
    </source>
</evidence>
<comment type="caution">
    <text evidence="1">The sequence shown here is derived from an EMBL/GenBank/DDBJ whole genome shotgun (WGS) entry which is preliminary data.</text>
</comment>